<evidence type="ECO:0000259" key="4">
    <source>
        <dbReference type="PROSITE" id="PS50041"/>
    </source>
</evidence>
<dbReference type="InParanoid" id="A0A671EY79"/>
<dbReference type="PANTHER" id="PTHR46746:SF6">
    <property type="entry name" value="KILLER CELL LECTIN-LIKE RECEPTOR SUBFAMILY F MEMBER 2"/>
    <property type="match status" value="1"/>
</dbReference>
<gene>
    <name evidence="5" type="primary">KLRF2</name>
</gene>
<dbReference type="AlphaFoldDB" id="A0A671EY79"/>
<reference evidence="6" key="3">
    <citation type="submission" date="2018-12" db="EMBL/GenBank/DDBJ databases">
        <title>G10K-VGP greater horseshoe bat female genome, primary haplotype.</title>
        <authorList>
            <person name="Teeling E."/>
            <person name="Myers G."/>
            <person name="Vernes S."/>
            <person name="Pippel M."/>
            <person name="Winkler S."/>
            <person name="Fedrigo O."/>
            <person name="Rhie A."/>
            <person name="Koren S."/>
            <person name="Phillippy A."/>
            <person name="Lewin H."/>
            <person name="Damas J."/>
            <person name="Howe K."/>
            <person name="Mountcastle J."/>
            <person name="Jarvis E.D."/>
        </authorList>
    </citation>
    <scope>NUCLEOTIDE SEQUENCE [LARGE SCALE GENOMIC DNA]</scope>
</reference>
<dbReference type="CDD" id="cd03593">
    <property type="entry name" value="CLECT_NK_receptors_like"/>
    <property type="match status" value="1"/>
</dbReference>
<dbReference type="InterPro" id="IPR033992">
    <property type="entry name" value="NKR-like_CTLD"/>
</dbReference>
<dbReference type="InterPro" id="IPR016186">
    <property type="entry name" value="C-type_lectin-like/link_sf"/>
</dbReference>
<feature type="domain" description="C-type lectin" evidence="4">
    <location>
        <begin position="85"/>
        <end position="195"/>
    </location>
</feature>
<organism evidence="5 6">
    <name type="scientific">Rhinolophus ferrumequinum</name>
    <name type="common">Greater horseshoe bat</name>
    <dbReference type="NCBI Taxonomy" id="59479"/>
    <lineage>
        <taxon>Eukaryota</taxon>
        <taxon>Metazoa</taxon>
        <taxon>Chordata</taxon>
        <taxon>Craniata</taxon>
        <taxon>Vertebrata</taxon>
        <taxon>Euteleostomi</taxon>
        <taxon>Mammalia</taxon>
        <taxon>Eutheria</taxon>
        <taxon>Laurasiatheria</taxon>
        <taxon>Chiroptera</taxon>
        <taxon>Yinpterochiroptera</taxon>
        <taxon>Rhinolophoidea</taxon>
        <taxon>Rhinolophidae</taxon>
        <taxon>Rhinolophinae</taxon>
        <taxon>Rhinolophus</taxon>
    </lineage>
</organism>
<dbReference type="OMA" id="WMWIDEH"/>
<dbReference type="InterPro" id="IPR051379">
    <property type="entry name" value="C-type_Lectin_Receptor_IMM"/>
</dbReference>
<reference evidence="5" key="5">
    <citation type="submission" date="2025-09" db="UniProtKB">
        <authorList>
            <consortium name="Ensembl"/>
        </authorList>
    </citation>
    <scope>IDENTIFICATION</scope>
</reference>
<keyword evidence="6" id="KW-1185">Reference proteome</keyword>
<evidence type="ECO:0000313" key="6">
    <source>
        <dbReference type="Proteomes" id="UP000472240"/>
    </source>
</evidence>
<proteinExistence type="predicted"/>
<reference evidence="5 6" key="2">
    <citation type="journal article" date="2018" name="Annu Rev Anim Biosci">
        <title>Bat Biology, Genomes, and the Bat1K Project: To Generate Chromosome-Level Genomes for All Living Bat Species.</title>
        <authorList>
            <person name="Teeling E.C."/>
            <person name="Vernes S.C."/>
            <person name="Davalos L.M."/>
            <person name="Ray D.A."/>
            <person name="Gilbert M.T.P."/>
            <person name="Myers E."/>
        </authorList>
    </citation>
    <scope>NUCLEOTIDE SEQUENCE</scope>
</reference>
<accession>A0A671EY79</accession>
<dbReference type="SMART" id="SM00034">
    <property type="entry name" value="CLECT"/>
    <property type="match status" value="1"/>
</dbReference>
<dbReference type="PROSITE" id="PS50041">
    <property type="entry name" value="C_TYPE_LECTIN_2"/>
    <property type="match status" value="1"/>
</dbReference>
<dbReference type="Proteomes" id="UP000472240">
    <property type="component" value="Chromosome 10"/>
</dbReference>
<keyword evidence="3" id="KW-0812">Transmembrane</keyword>
<sequence>MEAEDGYMKLNCKNHFKSRQKSKDFSLYTQYYCIMQVFGCIGILIFMLTVIDLNFWDKKMDFSQNVNISSQAGSKCMCPNDWLLNQGKCYKFSTSSKTWNESQRDCTKLQAHLPVINNSKELEFIQKSLKPGCPGWIGLYIISPEKQWQWINEHAFVEQNIFSVIGPTNIMSCAVTTGNQVYSEDCRSKFNGICQRDVVNK</sequence>
<keyword evidence="3" id="KW-1133">Transmembrane helix</keyword>
<dbReference type="FunCoup" id="A0A671EY79">
    <property type="interactions" value="1"/>
</dbReference>
<evidence type="ECO:0000313" key="5">
    <source>
        <dbReference type="Ensembl" id="ENSRFEP00010016548.1"/>
    </source>
</evidence>
<reference evidence="5" key="4">
    <citation type="submission" date="2025-08" db="UniProtKB">
        <authorList>
            <consortium name="Ensembl"/>
        </authorList>
    </citation>
    <scope>IDENTIFICATION</scope>
</reference>
<dbReference type="Gene3D" id="3.10.100.10">
    <property type="entry name" value="Mannose-Binding Protein A, subunit A"/>
    <property type="match status" value="1"/>
</dbReference>
<keyword evidence="3" id="KW-0472">Membrane</keyword>
<dbReference type="GO" id="GO:0042803">
    <property type="term" value="F:protein homodimerization activity"/>
    <property type="evidence" value="ECO:0007669"/>
    <property type="project" value="Ensembl"/>
</dbReference>
<evidence type="ECO:0000256" key="3">
    <source>
        <dbReference type="SAM" id="Phobius"/>
    </source>
</evidence>
<dbReference type="GO" id="GO:0030246">
    <property type="term" value="F:carbohydrate binding"/>
    <property type="evidence" value="ECO:0007669"/>
    <property type="project" value="UniProtKB-KW"/>
</dbReference>
<protein>
    <submittedName>
        <fullName evidence="5">Killer cell lectin like receptor F2</fullName>
    </submittedName>
</protein>
<comment type="subcellular location">
    <subcellularLocation>
        <location evidence="1">Membrane</location>
        <topology evidence="1">Single-pass membrane protein</topology>
    </subcellularLocation>
</comment>
<evidence type="ECO:0000256" key="2">
    <source>
        <dbReference type="ARBA" id="ARBA00022734"/>
    </source>
</evidence>
<name>A0A671EY79_RHIFE</name>
<keyword evidence="2" id="KW-0430">Lectin</keyword>
<dbReference type="InterPro" id="IPR001304">
    <property type="entry name" value="C-type_lectin-like"/>
</dbReference>
<reference evidence="5 6" key="1">
    <citation type="journal article" date="2015" name="Annu Rev Anim Biosci">
        <title>The Genome 10K Project: a way forward.</title>
        <authorList>
            <person name="Koepfli K.P."/>
            <person name="Paten B."/>
            <person name="O'Brien S.J."/>
            <person name="Koepfli K.P."/>
            <person name="Paten B."/>
            <person name="Antunes A."/>
            <person name="Belov K."/>
            <person name="Bustamante C."/>
            <person name="Castoe T.A."/>
            <person name="Clawson H."/>
            <person name="Crawford A.J."/>
            <person name="Diekhans M."/>
            <person name="Distel D."/>
            <person name="Durbin R."/>
            <person name="Earl D."/>
            <person name="Fujita M.K."/>
            <person name="Gamble T."/>
            <person name="Georges A."/>
            <person name="Gemmell N."/>
            <person name="Gilbert M.T."/>
            <person name="Graves J.M."/>
            <person name="Green R.E."/>
            <person name="Hickey G."/>
            <person name="Jarvis E.D."/>
            <person name="Johnson W."/>
            <person name="Komissarov A."/>
            <person name="Korf I."/>
            <person name="Kuhn R."/>
            <person name="Larkin D.M."/>
            <person name="Lewin H."/>
            <person name="Lopez J.V."/>
            <person name="Ma J."/>
            <person name="Marques-Bonet T."/>
            <person name="Miller W."/>
            <person name="Murphy R."/>
            <person name="Pevzner P."/>
            <person name="Shapiro B."/>
            <person name="Steiner C."/>
            <person name="Tamazian G."/>
            <person name="Venkatesh B."/>
            <person name="Wang J."/>
            <person name="Wayne R."/>
            <person name="Wiley E."/>
            <person name="Yang H."/>
            <person name="Zhang G."/>
            <person name="Haussler D."/>
            <person name="Ryder O."/>
            <person name="O'Brien S.J."/>
        </authorList>
    </citation>
    <scope>NUCLEOTIDE SEQUENCE</scope>
</reference>
<dbReference type="Pfam" id="PF00059">
    <property type="entry name" value="Lectin_C"/>
    <property type="match status" value="1"/>
</dbReference>
<dbReference type="InterPro" id="IPR016187">
    <property type="entry name" value="CTDL_fold"/>
</dbReference>
<dbReference type="SUPFAM" id="SSF56436">
    <property type="entry name" value="C-type lectin-like"/>
    <property type="match status" value="1"/>
</dbReference>
<dbReference type="GeneTree" id="ENSGT00940000163993"/>
<evidence type="ECO:0000256" key="1">
    <source>
        <dbReference type="ARBA" id="ARBA00004167"/>
    </source>
</evidence>
<dbReference type="Ensembl" id="ENSRFET00010018057.1">
    <property type="protein sequence ID" value="ENSRFEP00010016548.1"/>
    <property type="gene ID" value="ENSRFEG00010011162.1"/>
</dbReference>
<dbReference type="PANTHER" id="PTHR46746">
    <property type="entry name" value="KILLER CELL LECTIN-LIKE RECEPTOR SUBFAMILY F MEMBER 2"/>
    <property type="match status" value="1"/>
</dbReference>
<feature type="transmembrane region" description="Helical" evidence="3">
    <location>
        <begin position="29"/>
        <end position="51"/>
    </location>
</feature>
<dbReference type="GO" id="GO:0005886">
    <property type="term" value="C:plasma membrane"/>
    <property type="evidence" value="ECO:0007669"/>
    <property type="project" value="Ensembl"/>
</dbReference>